<dbReference type="Pfam" id="PF13499">
    <property type="entry name" value="EF-hand_7"/>
    <property type="match status" value="1"/>
</dbReference>
<proteinExistence type="predicted"/>
<dbReference type="SMART" id="SM00054">
    <property type="entry name" value="EFh"/>
    <property type="match status" value="3"/>
</dbReference>
<dbReference type="InterPro" id="IPR002048">
    <property type="entry name" value="EF_hand_dom"/>
</dbReference>
<dbReference type="CDD" id="cd00051">
    <property type="entry name" value="EFh"/>
    <property type="match status" value="1"/>
</dbReference>
<sequence>MPGKGREGPYSTNLPPLNDEELEMCRKAFNMFDKDASGTIDTKDLRTALSALGQNPSEEEMFVMISQVDEDGSRCIEFSEFVRVIQFNKALSARDADEQETLDAFVALGGNADRTGKISMDKLKSICEEFELTLSVDRLVKDADRDFNGFLTYDEFRVLLS</sequence>
<gene>
    <name evidence="4" type="ORF">Agub_g15715</name>
</gene>
<feature type="domain" description="EF-hand" evidence="3">
    <location>
        <begin position="20"/>
        <end position="55"/>
    </location>
</feature>
<dbReference type="Gene3D" id="1.10.238.10">
    <property type="entry name" value="EF-hand"/>
    <property type="match status" value="2"/>
</dbReference>
<dbReference type="Proteomes" id="UP001054857">
    <property type="component" value="Unassembled WGS sequence"/>
</dbReference>
<dbReference type="PANTHER" id="PTHR23048:SF0">
    <property type="entry name" value="CALMODULIN LIKE 3"/>
    <property type="match status" value="1"/>
</dbReference>
<protein>
    <recommendedName>
        <fullName evidence="3">EF-hand domain-containing protein</fullName>
    </recommendedName>
</protein>
<dbReference type="SUPFAM" id="SSF47473">
    <property type="entry name" value="EF-hand"/>
    <property type="match status" value="1"/>
</dbReference>
<dbReference type="InterPro" id="IPR018247">
    <property type="entry name" value="EF_Hand_1_Ca_BS"/>
</dbReference>
<evidence type="ECO:0000256" key="2">
    <source>
        <dbReference type="ARBA" id="ARBA00022837"/>
    </source>
</evidence>
<evidence type="ECO:0000259" key="3">
    <source>
        <dbReference type="PROSITE" id="PS50222"/>
    </source>
</evidence>
<dbReference type="GO" id="GO:0016460">
    <property type="term" value="C:myosin II complex"/>
    <property type="evidence" value="ECO:0007669"/>
    <property type="project" value="TreeGrafter"/>
</dbReference>
<feature type="domain" description="EF-hand" evidence="3">
    <location>
        <begin position="56"/>
        <end position="91"/>
    </location>
</feature>
<keyword evidence="2" id="KW-0106">Calcium</keyword>
<dbReference type="GO" id="GO:0005509">
    <property type="term" value="F:calcium ion binding"/>
    <property type="evidence" value="ECO:0007669"/>
    <property type="project" value="InterPro"/>
</dbReference>
<dbReference type="PANTHER" id="PTHR23048">
    <property type="entry name" value="MYOSIN LIGHT CHAIN 1, 3"/>
    <property type="match status" value="1"/>
</dbReference>
<dbReference type="PROSITE" id="PS00018">
    <property type="entry name" value="EF_HAND_1"/>
    <property type="match status" value="2"/>
</dbReference>
<accession>A0AAD3E405</accession>
<dbReference type="Pfam" id="PF13202">
    <property type="entry name" value="EF-hand_5"/>
    <property type="match status" value="1"/>
</dbReference>
<keyword evidence="5" id="KW-1185">Reference proteome</keyword>
<evidence type="ECO:0000313" key="4">
    <source>
        <dbReference type="EMBL" id="GFR53023.1"/>
    </source>
</evidence>
<dbReference type="InterPro" id="IPR011992">
    <property type="entry name" value="EF-hand-dom_pair"/>
</dbReference>
<reference evidence="4 5" key="1">
    <citation type="journal article" date="2021" name="Sci. Rep.">
        <title>Genome sequencing of the multicellular alga Astrephomene provides insights into convergent evolution of germ-soma differentiation.</title>
        <authorList>
            <person name="Yamashita S."/>
            <person name="Yamamoto K."/>
            <person name="Matsuzaki R."/>
            <person name="Suzuki S."/>
            <person name="Yamaguchi H."/>
            <person name="Hirooka S."/>
            <person name="Minakuchi Y."/>
            <person name="Miyagishima S."/>
            <person name="Kawachi M."/>
            <person name="Toyoda A."/>
            <person name="Nozaki H."/>
        </authorList>
    </citation>
    <scope>NUCLEOTIDE SEQUENCE [LARGE SCALE GENOMIC DNA]</scope>
    <source>
        <strain evidence="4 5">NIES-4017</strain>
    </source>
</reference>
<keyword evidence="1" id="KW-0677">Repeat</keyword>
<dbReference type="PROSITE" id="PS50222">
    <property type="entry name" value="EF_HAND_2"/>
    <property type="match status" value="3"/>
</dbReference>
<feature type="domain" description="EF-hand" evidence="3">
    <location>
        <begin position="131"/>
        <end position="161"/>
    </location>
</feature>
<dbReference type="FunFam" id="1.10.238.10:FF:000178">
    <property type="entry name" value="Calmodulin-2 A"/>
    <property type="match status" value="1"/>
</dbReference>
<dbReference type="AlphaFoldDB" id="A0AAD3E405"/>
<dbReference type="InterPro" id="IPR050230">
    <property type="entry name" value="CALM/Myosin/TropC-like"/>
</dbReference>
<comment type="caution">
    <text evidence="4">The sequence shown here is derived from an EMBL/GenBank/DDBJ whole genome shotgun (WGS) entry which is preliminary data.</text>
</comment>
<evidence type="ECO:0000313" key="5">
    <source>
        <dbReference type="Proteomes" id="UP001054857"/>
    </source>
</evidence>
<dbReference type="EMBL" id="BMAR01000083">
    <property type="protein sequence ID" value="GFR53023.1"/>
    <property type="molecule type" value="Genomic_DNA"/>
</dbReference>
<evidence type="ECO:0000256" key="1">
    <source>
        <dbReference type="ARBA" id="ARBA00022737"/>
    </source>
</evidence>
<organism evidence="4 5">
    <name type="scientific">Astrephomene gubernaculifera</name>
    <dbReference type="NCBI Taxonomy" id="47775"/>
    <lineage>
        <taxon>Eukaryota</taxon>
        <taxon>Viridiplantae</taxon>
        <taxon>Chlorophyta</taxon>
        <taxon>core chlorophytes</taxon>
        <taxon>Chlorophyceae</taxon>
        <taxon>CS clade</taxon>
        <taxon>Chlamydomonadales</taxon>
        <taxon>Astrephomenaceae</taxon>
        <taxon>Astrephomene</taxon>
    </lineage>
</organism>
<name>A0AAD3E405_9CHLO</name>